<dbReference type="SUPFAM" id="SSF54001">
    <property type="entry name" value="Cysteine proteinases"/>
    <property type="match status" value="1"/>
</dbReference>
<dbReference type="EMBL" id="JAGFBR010000018">
    <property type="protein sequence ID" value="KAH0450009.1"/>
    <property type="molecule type" value="Genomic_DNA"/>
</dbReference>
<dbReference type="Proteomes" id="UP000775213">
    <property type="component" value="Unassembled WGS sequence"/>
</dbReference>
<gene>
    <name evidence="1" type="ORF">IEQ34_020701</name>
</gene>
<evidence type="ECO:0008006" key="3">
    <source>
        <dbReference type="Google" id="ProtNLM"/>
    </source>
</evidence>
<keyword evidence="2" id="KW-1185">Reference proteome</keyword>
<evidence type="ECO:0000313" key="1">
    <source>
        <dbReference type="EMBL" id="KAH0450009.1"/>
    </source>
</evidence>
<dbReference type="AlphaFoldDB" id="A0AAV7G1Q7"/>
<comment type="caution">
    <text evidence="1">The sequence shown here is derived from an EMBL/GenBank/DDBJ whole genome shotgun (WGS) entry which is preliminary data.</text>
</comment>
<dbReference type="InterPro" id="IPR038765">
    <property type="entry name" value="Papain-like_cys_pep_sf"/>
</dbReference>
<reference evidence="1 2" key="1">
    <citation type="journal article" date="2021" name="Hortic Res">
        <title>Chromosome-scale assembly of the Dendrobium chrysotoxum genome enhances the understanding of orchid evolution.</title>
        <authorList>
            <person name="Zhang Y."/>
            <person name="Zhang G.Q."/>
            <person name="Zhang D."/>
            <person name="Liu X.D."/>
            <person name="Xu X.Y."/>
            <person name="Sun W.H."/>
            <person name="Yu X."/>
            <person name="Zhu X."/>
            <person name="Wang Z.W."/>
            <person name="Zhao X."/>
            <person name="Zhong W.Y."/>
            <person name="Chen H."/>
            <person name="Yin W.L."/>
            <person name="Huang T."/>
            <person name="Niu S.C."/>
            <person name="Liu Z.J."/>
        </authorList>
    </citation>
    <scope>NUCLEOTIDE SEQUENCE [LARGE SCALE GENOMIC DNA]</scope>
    <source>
        <strain evidence="1">Lindl</strain>
    </source>
</reference>
<accession>A0AAV7G1Q7</accession>
<dbReference type="Gene3D" id="3.40.395.10">
    <property type="entry name" value="Adenoviral Proteinase, Chain A"/>
    <property type="match status" value="1"/>
</dbReference>
<proteinExistence type="predicted"/>
<organism evidence="1 2">
    <name type="scientific">Dendrobium chrysotoxum</name>
    <name type="common">Orchid</name>
    <dbReference type="NCBI Taxonomy" id="161865"/>
    <lineage>
        <taxon>Eukaryota</taxon>
        <taxon>Viridiplantae</taxon>
        <taxon>Streptophyta</taxon>
        <taxon>Embryophyta</taxon>
        <taxon>Tracheophyta</taxon>
        <taxon>Spermatophyta</taxon>
        <taxon>Magnoliopsida</taxon>
        <taxon>Liliopsida</taxon>
        <taxon>Asparagales</taxon>
        <taxon>Orchidaceae</taxon>
        <taxon>Epidendroideae</taxon>
        <taxon>Malaxideae</taxon>
        <taxon>Dendrobiinae</taxon>
        <taxon>Dendrobium</taxon>
    </lineage>
</organism>
<name>A0AAV7G1Q7_DENCH</name>
<protein>
    <recommendedName>
        <fullName evidence="3">Ubiquitin-like protease family profile domain-containing protein</fullName>
    </recommendedName>
</protein>
<evidence type="ECO:0000313" key="2">
    <source>
        <dbReference type="Proteomes" id="UP000775213"/>
    </source>
</evidence>
<sequence length="147" mass="17087">MGVKEIIKDEEEVEEEFASSSHTGIARRPSRANIIVQQNKINKVKFIFPLCQAYHAFKVDMTGYVFHITKESISAANLMLVYIIEQSHWTLLVGNLKIKIWNFYDSLLKKTHRLYPISTTKQEIHLKLTFECGRSDKSNVYQPKRIA</sequence>